<organism evidence="2 3">
    <name type="scientific">Psychrobacter urativorans</name>
    <dbReference type="NCBI Taxonomy" id="45610"/>
    <lineage>
        <taxon>Bacteria</taxon>
        <taxon>Pseudomonadati</taxon>
        <taxon>Pseudomonadota</taxon>
        <taxon>Gammaproteobacteria</taxon>
        <taxon>Moraxellales</taxon>
        <taxon>Moraxellaceae</taxon>
        <taxon>Psychrobacter</taxon>
    </lineage>
</organism>
<dbReference type="EMBL" id="CP012678">
    <property type="protein sequence ID" value="ALF60502.1"/>
    <property type="molecule type" value="Genomic_DNA"/>
</dbReference>
<feature type="region of interest" description="Disordered" evidence="1">
    <location>
        <begin position="82"/>
        <end position="103"/>
    </location>
</feature>
<dbReference type="KEGG" id="pur:AOC03_10990"/>
<gene>
    <name evidence="2" type="ORF">AOC03_10990</name>
</gene>
<accession>A0A0M4T3S6</accession>
<dbReference type="InterPro" id="IPR009749">
    <property type="entry name" value="DUF1315"/>
</dbReference>
<dbReference type="OrthoDB" id="5616307at2"/>
<dbReference type="Proteomes" id="UP000059847">
    <property type="component" value="Chromosome"/>
</dbReference>
<protein>
    <recommendedName>
        <fullName evidence="4">DUF1315 domain-containing protein</fullName>
    </recommendedName>
</protein>
<name>A0A0M4T3S6_9GAMM</name>
<evidence type="ECO:0000256" key="1">
    <source>
        <dbReference type="SAM" id="MobiDB-lite"/>
    </source>
</evidence>
<dbReference type="RefSeq" id="WP_062535971.1">
    <property type="nucleotide sequence ID" value="NZ_CP012678.1"/>
</dbReference>
<dbReference type="AlphaFoldDB" id="A0A0M4T3S6"/>
<evidence type="ECO:0008006" key="4">
    <source>
        <dbReference type="Google" id="ProtNLM"/>
    </source>
</evidence>
<proteinExistence type="predicted"/>
<evidence type="ECO:0000313" key="3">
    <source>
        <dbReference type="Proteomes" id="UP000059847"/>
    </source>
</evidence>
<sequence>MDKETILATLTPEVVEKFRMAIELSKWSDGRKLTAEQRETCMQAVMIWEHEHLSPSERTGYIHKPIKSDGSIVGEECDVEHEHHYPNMPNPKGAIQPVKFRDK</sequence>
<evidence type="ECO:0000313" key="2">
    <source>
        <dbReference type="EMBL" id="ALF60502.1"/>
    </source>
</evidence>
<dbReference type="STRING" id="45610.AOC03_10990"/>
<dbReference type="Pfam" id="PF07023">
    <property type="entry name" value="DUF1315"/>
    <property type="match status" value="1"/>
</dbReference>
<keyword evidence="3" id="KW-1185">Reference proteome</keyword>
<reference evidence="2 3" key="1">
    <citation type="submission" date="2015-09" db="EMBL/GenBank/DDBJ databases">
        <title>Complete genome of Psychrobacter urativorans R10.10B.</title>
        <authorList>
            <person name="See-Too W.S."/>
            <person name="Chan K.G."/>
        </authorList>
    </citation>
    <scope>NUCLEOTIDE SEQUENCE [LARGE SCALE GENOMIC DNA]</scope>
    <source>
        <strain evidence="2 3">R10.10B</strain>
    </source>
</reference>